<gene>
    <name evidence="1" type="ORF">SLEP1_g2976</name>
</gene>
<proteinExistence type="predicted"/>
<name>A0AAV5HIU4_9ROSI</name>
<comment type="caution">
    <text evidence="1">The sequence shown here is derived from an EMBL/GenBank/DDBJ whole genome shotgun (WGS) entry which is preliminary data.</text>
</comment>
<accession>A0AAV5HIU4</accession>
<keyword evidence="2" id="KW-1185">Reference proteome</keyword>
<evidence type="ECO:0000313" key="1">
    <source>
        <dbReference type="EMBL" id="GKU88747.1"/>
    </source>
</evidence>
<reference evidence="1 2" key="1">
    <citation type="journal article" date="2021" name="Commun. Biol.">
        <title>The genome of Shorea leprosula (Dipterocarpaceae) highlights the ecological relevance of drought in aseasonal tropical rainforests.</title>
        <authorList>
            <person name="Ng K.K.S."/>
            <person name="Kobayashi M.J."/>
            <person name="Fawcett J.A."/>
            <person name="Hatakeyama M."/>
            <person name="Paape T."/>
            <person name="Ng C.H."/>
            <person name="Ang C.C."/>
            <person name="Tnah L.H."/>
            <person name="Lee C.T."/>
            <person name="Nishiyama T."/>
            <person name="Sese J."/>
            <person name="O'Brien M.J."/>
            <person name="Copetti D."/>
            <person name="Mohd Noor M.I."/>
            <person name="Ong R.C."/>
            <person name="Putra M."/>
            <person name="Sireger I.Z."/>
            <person name="Indrioko S."/>
            <person name="Kosugi Y."/>
            <person name="Izuno A."/>
            <person name="Isagi Y."/>
            <person name="Lee S.L."/>
            <person name="Shimizu K.K."/>
        </authorList>
    </citation>
    <scope>NUCLEOTIDE SEQUENCE [LARGE SCALE GENOMIC DNA]</scope>
    <source>
        <strain evidence="1">214</strain>
    </source>
</reference>
<dbReference type="EMBL" id="BPVZ01000003">
    <property type="protein sequence ID" value="GKU88747.1"/>
    <property type="molecule type" value="Genomic_DNA"/>
</dbReference>
<dbReference type="Proteomes" id="UP001054252">
    <property type="component" value="Unassembled WGS sequence"/>
</dbReference>
<protein>
    <submittedName>
        <fullName evidence="1">Uncharacterized protein</fullName>
    </submittedName>
</protein>
<sequence>MNGFAQQAESMSEGMAKTVMSKFEPEKIDGFVEL</sequence>
<organism evidence="1 2">
    <name type="scientific">Rubroshorea leprosula</name>
    <dbReference type="NCBI Taxonomy" id="152421"/>
    <lineage>
        <taxon>Eukaryota</taxon>
        <taxon>Viridiplantae</taxon>
        <taxon>Streptophyta</taxon>
        <taxon>Embryophyta</taxon>
        <taxon>Tracheophyta</taxon>
        <taxon>Spermatophyta</taxon>
        <taxon>Magnoliopsida</taxon>
        <taxon>eudicotyledons</taxon>
        <taxon>Gunneridae</taxon>
        <taxon>Pentapetalae</taxon>
        <taxon>rosids</taxon>
        <taxon>malvids</taxon>
        <taxon>Malvales</taxon>
        <taxon>Dipterocarpaceae</taxon>
        <taxon>Rubroshorea</taxon>
    </lineage>
</organism>
<dbReference type="AlphaFoldDB" id="A0AAV5HIU4"/>
<evidence type="ECO:0000313" key="2">
    <source>
        <dbReference type="Proteomes" id="UP001054252"/>
    </source>
</evidence>